<evidence type="ECO:0000313" key="3">
    <source>
        <dbReference type="Proteomes" id="UP001596166"/>
    </source>
</evidence>
<accession>A0ABW0G4F7</accession>
<evidence type="ECO:0000313" key="2">
    <source>
        <dbReference type="EMBL" id="MFC5355744.1"/>
    </source>
</evidence>
<name>A0ABW0G4F7_9PROT</name>
<feature type="compositionally biased region" description="Basic and acidic residues" evidence="1">
    <location>
        <begin position="1"/>
        <end position="35"/>
    </location>
</feature>
<dbReference type="PANTHER" id="PTHR42110:SF1">
    <property type="entry name" value="L-ASPARAGINASE, PUTATIVE (AFU_ORTHOLOGUE AFUA_3G11890)-RELATED"/>
    <property type="match status" value="1"/>
</dbReference>
<organism evidence="2 3">
    <name type="scientific">Azospirillum himalayense</name>
    <dbReference type="NCBI Taxonomy" id="654847"/>
    <lineage>
        <taxon>Bacteria</taxon>
        <taxon>Pseudomonadati</taxon>
        <taxon>Pseudomonadota</taxon>
        <taxon>Alphaproteobacteria</taxon>
        <taxon>Rhodospirillales</taxon>
        <taxon>Azospirillaceae</taxon>
        <taxon>Azospirillum</taxon>
    </lineage>
</organism>
<proteinExistence type="predicted"/>
<reference evidence="3" key="1">
    <citation type="journal article" date="2019" name="Int. J. Syst. Evol. Microbiol.">
        <title>The Global Catalogue of Microorganisms (GCM) 10K type strain sequencing project: providing services to taxonomists for standard genome sequencing and annotation.</title>
        <authorList>
            <consortium name="The Broad Institute Genomics Platform"/>
            <consortium name="The Broad Institute Genome Sequencing Center for Infectious Disease"/>
            <person name="Wu L."/>
            <person name="Ma J."/>
        </authorList>
    </citation>
    <scope>NUCLEOTIDE SEQUENCE [LARGE SCALE GENOMIC DNA]</scope>
    <source>
        <strain evidence="3">CCUG 58760</strain>
    </source>
</reference>
<sequence length="375" mass="39685">MSHDHSSCCGGHGDHHGHADHDNSAEGHTPAEGHADLSGPPEAPILVEVTRGGMVESVHRGRACIVDSDGRVLAQWGDIQAPVYPRSAIKAIQAIPLVETGALDAYELGDQELALACSSHHGEIRHTRIAEAWIKRIGLTVGDYECGAHLPTDTETAHEMIRHGETPTAFHNNCSGKHAGFLTTALHKGEPTKGYVRFDHPVQQRILGVMEQMTGQDLSQAPWGVDGCAIPTIGIPLGAIAYAMARIGDPKDLPDSRAEAVARIRRAWRSHPHLIAGKDSFDTGMMQAAGGLVLVKGGAEGVGCAVLPKQGLGIALKIDDGTPRAREVALAALIRATKVLSDEQWTRAGQLINQPVTNRNGLEVGVVRPAEAAAG</sequence>
<gene>
    <name evidence="2" type="ORF">ACFPMG_12065</name>
</gene>
<protein>
    <submittedName>
        <fullName evidence="2">Asparaginase</fullName>
    </submittedName>
</protein>
<keyword evidence="3" id="KW-1185">Reference proteome</keyword>
<dbReference type="Pfam" id="PF06089">
    <property type="entry name" value="Asparaginase_II"/>
    <property type="match status" value="1"/>
</dbReference>
<dbReference type="EMBL" id="JBHSLC010000021">
    <property type="protein sequence ID" value="MFC5355744.1"/>
    <property type="molecule type" value="Genomic_DNA"/>
</dbReference>
<evidence type="ECO:0000256" key="1">
    <source>
        <dbReference type="SAM" id="MobiDB-lite"/>
    </source>
</evidence>
<feature type="region of interest" description="Disordered" evidence="1">
    <location>
        <begin position="1"/>
        <end position="42"/>
    </location>
</feature>
<dbReference type="Proteomes" id="UP001596166">
    <property type="component" value="Unassembled WGS sequence"/>
</dbReference>
<dbReference type="InterPro" id="IPR010349">
    <property type="entry name" value="Asparaginase_II"/>
</dbReference>
<comment type="caution">
    <text evidence="2">The sequence shown here is derived from an EMBL/GenBank/DDBJ whole genome shotgun (WGS) entry which is preliminary data.</text>
</comment>
<dbReference type="RefSeq" id="WP_376995369.1">
    <property type="nucleotide sequence ID" value="NZ_JBHSLC010000021.1"/>
</dbReference>
<dbReference type="PANTHER" id="PTHR42110">
    <property type="entry name" value="L-ASPARAGINASE, PUTATIVE (AFU_ORTHOLOGUE AFUA_3G11890)-RELATED"/>
    <property type="match status" value="1"/>
</dbReference>